<feature type="compositionally biased region" description="Basic and acidic residues" evidence="1">
    <location>
        <begin position="81"/>
        <end position="96"/>
    </location>
</feature>
<evidence type="ECO:0000256" key="1">
    <source>
        <dbReference type="SAM" id="MobiDB-lite"/>
    </source>
</evidence>
<protein>
    <submittedName>
        <fullName evidence="2">Uncharacterized protein</fullName>
    </submittedName>
</protein>
<accession>A0A024TB19</accession>
<proteinExistence type="predicted"/>
<evidence type="ECO:0000313" key="2">
    <source>
        <dbReference type="EMBL" id="ETV91330.1"/>
    </source>
</evidence>
<sequence>MATPLKRRAFNEREEILLLTQVSVKDRILHEEAASWKCGIQLCVILTHSTSSIDATSMVKVRKHDERIVLLDDLSSQVEVAKKEEADRADMREEAMKSQGKRKNREGDDEAAGGKMFKVLTLMNDANKCELELRKFMFEKELEDKKSVRCKPGNARPKLRNVKHNCNNSNYFSHP</sequence>
<feature type="compositionally biased region" description="Polar residues" evidence="1">
    <location>
        <begin position="164"/>
        <end position="175"/>
    </location>
</feature>
<gene>
    <name evidence="2" type="ORF">H310_14025</name>
</gene>
<feature type="region of interest" description="Disordered" evidence="1">
    <location>
        <begin position="81"/>
        <end position="110"/>
    </location>
</feature>
<name>A0A024TB19_9STRA</name>
<dbReference type="RefSeq" id="XP_008879958.1">
    <property type="nucleotide sequence ID" value="XM_008881736.1"/>
</dbReference>
<organism evidence="2">
    <name type="scientific">Aphanomyces invadans</name>
    <dbReference type="NCBI Taxonomy" id="157072"/>
    <lineage>
        <taxon>Eukaryota</taxon>
        <taxon>Sar</taxon>
        <taxon>Stramenopiles</taxon>
        <taxon>Oomycota</taxon>
        <taxon>Saprolegniomycetes</taxon>
        <taxon>Saprolegniales</taxon>
        <taxon>Verrucalvaceae</taxon>
        <taxon>Aphanomyces</taxon>
    </lineage>
</organism>
<reference evidence="2" key="1">
    <citation type="submission" date="2013-12" db="EMBL/GenBank/DDBJ databases">
        <title>The Genome Sequence of Aphanomyces invadans NJM9701.</title>
        <authorList>
            <consortium name="The Broad Institute Genomics Platform"/>
            <person name="Russ C."/>
            <person name="Tyler B."/>
            <person name="van West P."/>
            <person name="Dieguez-Uribeondo J."/>
            <person name="Young S.K."/>
            <person name="Zeng Q."/>
            <person name="Gargeya S."/>
            <person name="Fitzgerald M."/>
            <person name="Abouelleil A."/>
            <person name="Alvarado L."/>
            <person name="Chapman S.B."/>
            <person name="Gainer-Dewar J."/>
            <person name="Goldberg J."/>
            <person name="Griggs A."/>
            <person name="Gujja S."/>
            <person name="Hansen M."/>
            <person name="Howarth C."/>
            <person name="Imamovic A."/>
            <person name="Ireland A."/>
            <person name="Larimer J."/>
            <person name="McCowan C."/>
            <person name="Murphy C."/>
            <person name="Pearson M."/>
            <person name="Poon T.W."/>
            <person name="Priest M."/>
            <person name="Roberts A."/>
            <person name="Saif S."/>
            <person name="Shea T."/>
            <person name="Sykes S."/>
            <person name="Wortman J."/>
            <person name="Nusbaum C."/>
            <person name="Birren B."/>
        </authorList>
    </citation>
    <scope>NUCLEOTIDE SEQUENCE [LARGE SCALE GENOMIC DNA]</scope>
    <source>
        <strain evidence="2">NJM9701</strain>
    </source>
</reference>
<dbReference type="EMBL" id="KI914011">
    <property type="protein sequence ID" value="ETV91330.1"/>
    <property type="molecule type" value="Genomic_DNA"/>
</dbReference>
<dbReference type="GeneID" id="20091075"/>
<dbReference type="VEuPathDB" id="FungiDB:H310_14025"/>
<dbReference type="AlphaFoldDB" id="A0A024TB19"/>
<feature type="region of interest" description="Disordered" evidence="1">
    <location>
        <begin position="150"/>
        <end position="175"/>
    </location>
</feature>